<dbReference type="PATRIC" id="fig|1434118.4.peg.941"/>
<dbReference type="InterPro" id="IPR016490">
    <property type="entry name" value="Tscrpt_reg_HTH_AF0396-typ3"/>
</dbReference>
<dbReference type="RefSeq" id="WP_048170157.1">
    <property type="nucleotide sequence ID" value="NZ_CP009508.1"/>
</dbReference>
<dbReference type="Proteomes" id="UP000033123">
    <property type="component" value="Chromosome"/>
</dbReference>
<feature type="domain" description="Methanogenesis regulatory protein FilR1 middle" evidence="1">
    <location>
        <begin position="204"/>
        <end position="281"/>
    </location>
</feature>
<evidence type="ECO:0000313" key="2">
    <source>
        <dbReference type="EMBL" id="AKB35331.1"/>
    </source>
</evidence>
<protein>
    <recommendedName>
        <fullName evidence="1">Methanogenesis regulatory protein FilR1 middle domain-containing protein</fullName>
    </recommendedName>
</protein>
<dbReference type="InterPro" id="IPR036390">
    <property type="entry name" value="WH_DNA-bd_sf"/>
</dbReference>
<dbReference type="HOGENOM" id="CLU_062767_1_1_2"/>
<gene>
    <name evidence="2" type="ORF">MSSAC_0741</name>
</gene>
<dbReference type="SUPFAM" id="SSF46785">
    <property type="entry name" value="Winged helix' DNA-binding domain"/>
    <property type="match status" value="1"/>
</dbReference>
<dbReference type="EMBL" id="CP009508">
    <property type="protein sequence ID" value="AKB35331.1"/>
    <property type="molecule type" value="Genomic_DNA"/>
</dbReference>
<evidence type="ECO:0000313" key="3">
    <source>
        <dbReference type="Proteomes" id="UP000033123"/>
    </source>
</evidence>
<dbReference type="KEGG" id="msj:MSSAC_0741"/>
<dbReference type="AlphaFoldDB" id="A0A0E3LCD5"/>
<reference evidence="2 3" key="1">
    <citation type="submission" date="2014-07" db="EMBL/GenBank/DDBJ databases">
        <title>Methanogenic archaea and the global carbon cycle.</title>
        <authorList>
            <person name="Henriksen J.R."/>
            <person name="Luke J."/>
            <person name="Reinhart S."/>
            <person name="Benedict M.N."/>
            <person name="Youngblut N.D."/>
            <person name="Metcalf M.E."/>
            <person name="Whitaker R.J."/>
            <person name="Metcalf W.W."/>
        </authorList>
    </citation>
    <scope>NUCLEOTIDE SEQUENCE [LARGE SCALE GENOMIC DNA]</scope>
    <source>
        <strain evidence="2 3">C2J</strain>
    </source>
</reference>
<evidence type="ECO:0000259" key="1">
    <source>
        <dbReference type="Pfam" id="PF08350"/>
    </source>
</evidence>
<accession>A0A0E3LCD5</accession>
<name>A0A0E3LCD5_9EURY</name>
<feature type="domain" description="Methanogenesis regulatory protein FilR1 middle" evidence="1">
    <location>
        <begin position="133"/>
        <end position="190"/>
    </location>
</feature>
<dbReference type="GeneID" id="24859488"/>
<sequence>MNPVSGTSSSLIDAIFLSEKRKNLLLLLKEEGPKSSDEIKNAFDFPWKSMIPQIKKLVDLGLVIHTDGVYSLSEMGVVIVTNVQFLLNTLKIYDNDRDFWSEHDLSPIPFHLLIRIGELGRCKVLNPDLSHLFKVQEDIVKCMLGSSRIMVFTSAIHPAYHLLCLEFLEKGIDVTIILTESVFESIRNECVPQETTSFSDSSVLRLDLPEYKKEVQFFLTCENSHFFVSDGEKKPMMLVVTDKIFALSLLDKNNRIDRNYLVSFEPGALKWGEELFAYYKQNSRQIRSI</sequence>
<dbReference type="Pfam" id="PF08350">
    <property type="entry name" value="FilR1_middle"/>
    <property type="match status" value="2"/>
</dbReference>
<dbReference type="PIRSF" id="PIRSF006692">
    <property type="entry name" value="TF_HTH_AF0396_prd"/>
    <property type="match status" value="1"/>
</dbReference>
<organism evidence="2 3">
    <name type="scientific">Methanosarcina siciliae C2J</name>
    <dbReference type="NCBI Taxonomy" id="1434118"/>
    <lineage>
        <taxon>Archaea</taxon>
        <taxon>Methanobacteriati</taxon>
        <taxon>Methanobacteriota</taxon>
        <taxon>Stenosarchaea group</taxon>
        <taxon>Methanomicrobia</taxon>
        <taxon>Methanosarcinales</taxon>
        <taxon>Methanosarcinaceae</taxon>
        <taxon>Methanosarcina</taxon>
    </lineage>
</organism>
<proteinExistence type="predicted"/>
<dbReference type="InterPro" id="IPR013561">
    <property type="entry name" value="FilR1_middle_dom"/>
</dbReference>